<dbReference type="RefSeq" id="WP_180550770.1">
    <property type="nucleotide sequence ID" value="NZ_JACCKX010000001.1"/>
</dbReference>
<feature type="compositionally biased region" description="Low complexity" evidence="1">
    <location>
        <begin position="206"/>
        <end position="220"/>
    </location>
</feature>
<dbReference type="PROSITE" id="PS51257">
    <property type="entry name" value="PROKAR_LIPOPROTEIN"/>
    <property type="match status" value="1"/>
</dbReference>
<dbReference type="AlphaFoldDB" id="A0A853IX51"/>
<dbReference type="Proteomes" id="UP000589716">
    <property type="component" value="Unassembled WGS sequence"/>
</dbReference>
<keyword evidence="5" id="KW-1185">Reference proteome</keyword>
<gene>
    <name evidence="4" type="ORF">H0I39_12910</name>
</gene>
<reference evidence="4 5" key="1">
    <citation type="submission" date="2020-07" db="EMBL/GenBank/DDBJ databases">
        <authorList>
            <person name="Maaloum M."/>
        </authorList>
    </citation>
    <scope>NUCLEOTIDE SEQUENCE [LARGE SCALE GENOMIC DNA]</scope>
    <source>
        <strain evidence="4 5">GCS-AN-3</strain>
    </source>
</reference>
<protein>
    <recommendedName>
        <fullName evidence="3">DUF4136 domain-containing protein</fullName>
    </recommendedName>
</protein>
<feature type="domain" description="DUF4136" evidence="3">
    <location>
        <begin position="47"/>
        <end position="188"/>
    </location>
</feature>
<feature type="region of interest" description="Disordered" evidence="1">
    <location>
        <begin position="206"/>
        <end position="238"/>
    </location>
</feature>
<keyword evidence="2" id="KW-0732">Signal</keyword>
<feature type="chain" id="PRO_5032416452" description="DUF4136 domain-containing protein" evidence="2">
    <location>
        <begin position="20"/>
        <end position="238"/>
    </location>
</feature>
<dbReference type="InterPro" id="IPR025411">
    <property type="entry name" value="DUF4136"/>
</dbReference>
<accession>A0A853IX51</accession>
<name>A0A853IX51_9BURK</name>
<evidence type="ECO:0000256" key="1">
    <source>
        <dbReference type="SAM" id="MobiDB-lite"/>
    </source>
</evidence>
<dbReference type="EMBL" id="JACCKX010000001">
    <property type="protein sequence ID" value="NZA02437.1"/>
    <property type="molecule type" value="Genomic_DNA"/>
</dbReference>
<dbReference type="SUPFAM" id="SSF56954">
    <property type="entry name" value="Outer membrane efflux proteins (OEP)"/>
    <property type="match status" value="1"/>
</dbReference>
<dbReference type="Pfam" id="PF13590">
    <property type="entry name" value="DUF4136"/>
    <property type="match status" value="1"/>
</dbReference>
<comment type="caution">
    <text evidence="4">The sequence shown here is derived from an EMBL/GenBank/DDBJ whole genome shotgun (WGS) entry which is preliminary data.</text>
</comment>
<feature type="signal peptide" evidence="2">
    <location>
        <begin position="1"/>
        <end position="19"/>
    </location>
</feature>
<sequence>MWIARTALVLIAATLTACATGPRTVGADVRTSAAQPPGNAVLNGARYRFERGPLIAGQPDPARLEAMAQAALARVGAVRDDARPRVSVQVGGYVNAYYRDLWGEPSNARVALGLGVGRGWRGGGIGFGFGMPMWDDSTPAYVSEVSLLMRDLQTGQIVYDTRARHDGGWHDTDNVLAALFVAALEGYPQPATAVRRVGVPLLPPASASGAAGATPTTGAAEPAHRPVRGPEPVQAPAR</sequence>
<evidence type="ECO:0000313" key="5">
    <source>
        <dbReference type="Proteomes" id="UP000589716"/>
    </source>
</evidence>
<evidence type="ECO:0000313" key="4">
    <source>
        <dbReference type="EMBL" id="NZA02437.1"/>
    </source>
</evidence>
<evidence type="ECO:0000259" key="3">
    <source>
        <dbReference type="Pfam" id="PF13590"/>
    </source>
</evidence>
<evidence type="ECO:0000256" key="2">
    <source>
        <dbReference type="SAM" id="SignalP"/>
    </source>
</evidence>
<organism evidence="4 5">
    <name type="scientific">Ottowia beijingensis</name>
    <dbReference type="NCBI Taxonomy" id="1207057"/>
    <lineage>
        <taxon>Bacteria</taxon>
        <taxon>Pseudomonadati</taxon>
        <taxon>Pseudomonadota</taxon>
        <taxon>Betaproteobacteria</taxon>
        <taxon>Burkholderiales</taxon>
        <taxon>Comamonadaceae</taxon>
        <taxon>Ottowia</taxon>
    </lineage>
</organism>
<proteinExistence type="predicted"/>